<accession>A0A8X6WNY5</accession>
<keyword evidence="5" id="KW-1052">Target cell membrane</keyword>
<evidence type="ECO:0000256" key="2">
    <source>
        <dbReference type="ARBA" id="ARBA00004613"/>
    </source>
</evidence>
<evidence type="ECO:0000256" key="5">
    <source>
        <dbReference type="ARBA" id="ARBA00022537"/>
    </source>
</evidence>
<evidence type="ECO:0000256" key="8">
    <source>
        <dbReference type="ARBA" id="ARBA00023028"/>
    </source>
</evidence>
<keyword evidence="6" id="KW-0800">Toxin</keyword>
<dbReference type="PANTHER" id="PTHR24118:SF99">
    <property type="entry name" value="POTE ANKYRIN DOMAIN FAMILY MEMBER 3C-RELATED"/>
    <property type="match status" value="1"/>
</dbReference>
<dbReference type="PANTHER" id="PTHR24118">
    <property type="entry name" value="POTE ANKYRIN DOMAIN"/>
    <property type="match status" value="1"/>
</dbReference>
<dbReference type="GO" id="GO:0005576">
    <property type="term" value="C:extracellular region"/>
    <property type="evidence" value="ECO:0007669"/>
    <property type="project" value="UniProtKB-SubCell"/>
</dbReference>
<keyword evidence="8" id="KW-0638">Presynaptic neurotoxin</keyword>
<keyword evidence="12" id="KW-1185">Reference proteome</keyword>
<gene>
    <name evidence="11" type="primary">NCL1_47941</name>
    <name evidence="11" type="ORF">TNIN_486891</name>
</gene>
<keyword evidence="9" id="KW-1053">Target membrane</keyword>
<feature type="repeat" description="ANK" evidence="10">
    <location>
        <begin position="205"/>
        <end position="238"/>
    </location>
</feature>
<dbReference type="GO" id="GO:0090729">
    <property type="term" value="F:toxin activity"/>
    <property type="evidence" value="ECO:0007669"/>
    <property type="project" value="UniProtKB-KW"/>
</dbReference>
<organism evidence="11 12">
    <name type="scientific">Trichonephila inaurata madagascariensis</name>
    <dbReference type="NCBI Taxonomy" id="2747483"/>
    <lineage>
        <taxon>Eukaryota</taxon>
        <taxon>Metazoa</taxon>
        <taxon>Ecdysozoa</taxon>
        <taxon>Arthropoda</taxon>
        <taxon>Chelicerata</taxon>
        <taxon>Arachnida</taxon>
        <taxon>Araneae</taxon>
        <taxon>Araneomorphae</taxon>
        <taxon>Entelegynae</taxon>
        <taxon>Araneoidea</taxon>
        <taxon>Nephilidae</taxon>
        <taxon>Trichonephila</taxon>
        <taxon>Trichonephila inaurata</taxon>
    </lineage>
</organism>
<evidence type="ECO:0000256" key="9">
    <source>
        <dbReference type="ARBA" id="ARBA00023298"/>
    </source>
</evidence>
<dbReference type="Gene3D" id="1.25.40.20">
    <property type="entry name" value="Ankyrin repeat-containing domain"/>
    <property type="match status" value="4"/>
</dbReference>
<dbReference type="EMBL" id="BMAV01000564">
    <property type="protein sequence ID" value="GFY37932.1"/>
    <property type="molecule type" value="Genomic_DNA"/>
</dbReference>
<evidence type="ECO:0000256" key="4">
    <source>
        <dbReference type="ARBA" id="ARBA00022525"/>
    </source>
</evidence>
<evidence type="ECO:0000256" key="1">
    <source>
        <dbReference type="ARBA" id="ARBA00004175"/>
    </source>
</evidence>
<dbReference type="SMART" id="SM00248">
    <property type="entry name" value="ANK"/>
    <property type="match status" value="13"/>
</dbReference>
<comment type="caution">
    <text evidence="11">The sequence shown here is derived from an EMBL/GenBank/DDBJ whole genome shotgun (WGS) entry which is preliminary data.</text>
</comment>
<reference evidence="11" key="1">
    <citation type="submission" date="2020-08" db="EMBL/GenBank/DDBJ databases">
        <title>Multicomponent nature underlies the extraordinary mechanical properties of spider dragline silk.</title>
        <authorList>
            <person name="Kono N."/>
            <person name="Nakamura H."/>
            <person name="Mori M."/>
            <person name="Yoshida Y."/>
            <person name="Ohtoshi R."/>
            <person name="Malay A.D."/>
            <person name="Moran D.A.P."/>
            <person name="Tomita M."/>
            <person name="Numata K."/>
            <person name="Arakawa K."/>
        </authorList>
    </citation>
    <scope>NUCLEOTIDE SEQUENCE</scope>
</reference>
<keyword evidence="7" id="KW-0528">Neurotoxin</keyword>
<keyword evidence="4" id="KW-0964">Secreted</keyword>
<feature type="repeat" description="ANK" evidence="10">
    <location>
        <begin position="100"/>
        <end position="138"/>
    </location>
</feature>
<keyword evidence="9" id="KW-0472">Membrane</keyword>
<feature type="repeat" description="ANK" evidence="10">
    <location>
        <begin position="360"/>
        <end position="394"/>
    </location>
</feature>
<dbReference type="OrthoDB" id="6431849at2759"/>
<evidence type="ECO:0000256" key="6">
    <source>
        <dbReference type="ARBA" id="ARBA00022656"/>
    </source>
</evidence>
<dbReference type="Pfam" id="PF12796">
    <property type="entry name" value="Ank_2"/>
    <property type="match status" value="4"/>
</dbReference>
<feature type="repeat" description="ANK" evidence="10">
    <location>
        <begin position="396"/>
        <end position="430"/>
    </location>
</feature>
<dbReference type="PROSITE" id="PS50088">
    <property type="entry name" value="ANK_REPEAT"/>
    <property type="match status" value="5"/>
</dbReference>
<evidence type="ECO:0000313" key="11">
    <source>
        <dbReference type="EMBL" id="GFY37932.1"/>
    </source>
</evidence>
<dbReference type="GO" id="GO:0044231">
    <property type="term" value="C:host cell presynaptic membrane"/>
    <property type="evidence" value="ECO:0007669"/>
    <property type="project" value="UniProtKB-KW"/>
</dbReference>
<dbReference type="PROSITE" id="PS50297">
    <property type="entry name" value="ANK_REP_REGION"/>
    <property type="match status" value="3"/>
</dbReference>
<dbReference type="Proteomes" id="UP000886998">
    <property type="component" value="Unassembled WGS sequence"/>
</dbReference>
<evidence type="ECO:0000256" key="10">
    <source>
        <dbReference type="PROSITE-ProRule" id="PRU00023"/>
    </source>
</evidence>
<name>A0A8X6WNY5_9ARAC</name>
<evidence type="ECO:0000256" key="3">
    <source>
        <dbReference type="ARBA" id="ARBA00022483"/>
    </source>
</evidence>
<dbReference type="GO" id="GO:0044218">
    <property type="term" value="C:other organism cell membrane"/>
    <property type="evidence" value="ECO:0007669"/>
    <property type="project" value="UniProtKB-KW"/>
</dbReference>
<dbReference type="SUPFAM" id="SSF48403">
    <property type="entry name" value="Ankyrin repeat"/>
    <property type="match status" value="2"/>
</dbReference>
<keyword evidence="3" id="KW-0268">Exocytosis</keyword>
<feature type="repeat" description="ANK" evidence="10">
    <location>
        <begin position="65"/>
        <end position="99"/>
    </location>
</feature>
<sequence>MARDKIRDKDRLNSASIGQGQLIARKESNDNFPSLIQLLKNNDLKESDIKHLLAKGTAVNSRDKYGRTALHYSVHNPRPDYSIVKALLDRGVDVNIRDYLGGTALHAAAATNSGSSESQNVIVIELIKWGANVNAKDCLNCTPLCAAMFLNNYDIVKILLRNGARAHKTGFTSPLIVAVMNKNVPLAIIKMLLRAGANPCEQDCYGKSVLHYALKYHCPLSIFEVLLNWGADVNAYDKYGNTLLHCMMNKCLCNNLCLIHIPQQPCYDNYYVSQVLVLIHNGANVNAMDKKKCTPLHLAVINSSCPLYIIMEMLRKGNVNAQSCSGASVLINAVQTPFVNTKVIFELLYHGADPNIKDKQGLSALHYAVKNEYCEVVVIRKLLEHIPNVNLLWDNFKRTPLHFAACYGKCILSHIKELLIHGAHIHALDSDEKSPLHYAIKNTCCNFEILEELLKYSDPDLFVVSPLMCAIENPHDPCKVIEKLLLRGFKINQKDFQNDTILNIAFKNPHFNKKIIMYLLKNGACVNEDSYTYDMTSLWSKAIHNICMAYNLSRDKEILQYLKFLIKYAVLHFDADDLLKEAVINDSKENSYITLLSTQPSSAAILPAPFPSTQMEQYLAEKIQ</sequence>
<dbReference type="AlphaFoldDB" id="A0A8X6WNY5"/>
<dbReference type="GO" id="GO:0006887">
    <property type="term" value="P:exocytosis"/>
    <property type="evidence" value="ECO:0007669"/>
    <property type="project" value="UniProtKB-KW"/>
</dbReference>
<evidence type="ECO:0000313" key="12">
    <source>
        <dbReference type="Proteomes" id="UP000886998"/>
    </source>
</evidence>
<comment type="subcellular location">
    <subcellularLocation>
        <location evidence="2">Secreted</location>
    </subcellularLocation>
    <subcellularLocation>
        <location evidence="1">Target cell membrane</location>
    </subcellularLocation>
</comment>
<evidence type="ECO:0000256" key="7">
    <source>
        <dbReference type="ARBA" id="ARBA00022699"/>
    </source>
</evidence>
<dbReference type="InterPro" id="IPR002110">
    <property type="entry name" value="Ankyrin_rpt"/>
</dbReference>
<keyword evidence="10" id="KW-0040">ANK repeat</keyword>
<proteinExistence type="predicted"/>
<protein>
    <submittedName>
        <fullName evidence="11">Ankyrin repeat protein</fullName>
    </submittedName>
</protein>
<dbReference type="InterPro" id="IPR036770">
    <property type="entry name" value="Ankyrin_rpt-contain_sf"/>
</dbReference>